<dbReference type="RefSeq" id="WP_250592834.1">
    <property type="nucleotide sequence ID" value="NZ_JAMLJM010000005.1"/>
</dbReference>
<comment type="caution">
    <text evidence="1">The sequence shown here is derived from an EMBL/GenBank/DDBJ whole genome shotgun (WGS) entry which is preliminary data.</text>
</comment>
<protein>
    <submittedName>
        <fullName evidence="1">LamG domain-containing protein</fullName>
    </submittedName>
</protein>
<dbReference type="Pfam" id="PF13385">
    <property type="entry name" value="Laminin_G_3"/>
    <property type="match status" value="1"/>
</dbReference>
<sequence>MGVIQFFSHGANVNSQTFGIYLNPNVGAVFQGYANNYNTGVSVAVNTWHHIAVCYNEGFQLKVYRDGVQVGINTINLNTAFSSFKLGNATVPMEFYDLKNI</sequence>
<organism evidence="1 2">
    <name type="scientific">Flavobacterium luminosum</name>
    <dbReference type="NCBI Taxonomy" id="2949086"/>
    <lineage>
        <taxon>Bacteria</taxon>
        <taxon>Pseudomonadati</taxon>
        <taxon>Bacteroidota</taxon>
        <taxon>Flavobacteriia</taxon>
        <taxon>Flavobacteriales</taxon>
        <taxon>Flavobacteriaceae</taxon>
        <taxon>Flavobacterium</taxon>
    </lineage>
</organism>
<evidence type="ECO:0000313" key="1">
    <source>
        <dbReference type="EMBL" id="MCL9809390.1"/>
    </source>
</evidence>
<keyword evidence="2" id="KW-1185">Reference proteome</keyword>
<evidence type="ECO:0000313" key="2">
    <source>
        <dbReference type="Proteomes" id="UP001317191"/>
    </source>
</evidence>
<dbReference type="Gene3D" id="2.60.120.200">
    <property type="match status" value="1"/>
</dbReference>
<dbReference type="Proteomes" id="UP001317191">
    <property type="component" value="Unassembled WGS sequence"/>
</dbReference>
<dbReference type="EMBL" id="JAMLJM010000005">
    <property type="protein sequence ID" value="MCL9809390.1"/>
    <property type="molecule type" value="Genomic_DNA"/>
</dbReference>
<name>A0ABT0TPH3_9FLAO</name>
<dbReference type="SUPFAM" id="SSF49899">
    <property type="entry name" value="Concanavalin A-like lectins/glucanases"/>
    <property type="match status" value="1"/>
</dbReference>
<accession>A0ABT0TPH3</accession>
<proteinExistence type="predicted"/>
<dbReference type="InterPro" id="IPR013320">
    <property type="entry name" value="ConA-like_dom_sf"/>
</dbReference>
<reference evidence="1 2" key="1">
    <citation type="submission" date="2022-05" db="EMBL/GenBank/DDBJ databases">
        <title>Flavobacterium sp., isolated from activated sludge.</title>
        <authorList>
            <person name="Ran Q."/>
        </authorList>
    </citation>
    <scope>NUCLEOTIDE SEQUENCE [LARGE SCALE GENOMIC DNA]</scope>
    <source>
        <strain evidence="1 2">HXWNR70</strain>
    </source>
</reference>
<gene>
    <name evidence="1" type="ORF">NAT50_08460</name>
</gene>